<gene>
    <name evidence="1" type="ORF">DF286_14785</name>
</gene>
<reference evidence="1 2" key="1">
    <citation type="submission" date="2018-05" db="EMBL/GenBank/DDBJ databases">
        <title>Genome of Sphingosinicella humi QZX222.</title>
        <authorList>
            <person name="Qiao Z."/>
            <person name="Wang G."/>
        </authorList>
    </citation>
    <scope>NUCLEOTIDE SEQUENCE [LARGE SCALE GENOMIC DNA]</scope>
    <source>
        <strain evidence="1 2">QZX222</strain>
    </source>
</reference>
<dbReference type="Proteomes" id="UP000245916">
    <property type="component" value="Unassembled WGS sequence"/>
</dbReference>
<dbReference type="EMBL" id="QFFF01000002">
    <property type="protein sequence ID" value="PWG01382.1"/>
    <property type="molecule type" value="Genomic_DNA"/>
</dbReference>
<keyword evidence="2" id="KW-1185">Reference proteome</keyword>
<dbReference type="AlphaFoldDB" id="A0A2U2IZ75"/>
<dbReference type="RefSeq" id="WP_109272443.1">
    <property type="nucleotide sequence ID" value="NZ_QFFF01000002.1"/>
</dbReference>
<name>A0A2U2IZ75_9SPHN</name>
<dbReference type="OrthoDB" id="7475313at2"/>
<sequence length="103" mass="10999">MSGPRYVADAADSTLRVELDGLTALFHRPSGMTHLLAPPAPQILQVLANNPGDPSEIVSRLSQTFEVEGEEAILARLVELEASGLVWRADPGNANAEPRDRAA</sequence>
<protein>
    <submittedName>
        <fullName evidence="1">HPr-rel-A system PqqD family peptide chaperone</fullName>
    </submittedName>
</protein>
<evidence type="ECO:0000313" key="2">
    <source>
        <dbReference type="Proteomes" id="UP000245916"/>
    </source>
</evidence>
<comment type="caution">
    <text evidence="1">The sequence shown here is derived from an EMBL/GenBank/DDBJ whole genome shotgun (WGS) entry which is preliminary data.</text>
</comment>
<dbReference type="InterPro" id="IPR027599">
    <property type="entry name" value="PqqD-rel_X"/>
</dbReference>
<organism evidence="1 2">
    <name type="scientific">Allosphingosinicella humi</name>
    <dbReference type="NCBI Taxonomy" id="2068657"/>
    <lineage>
        <taxon>Bacteria</taxon>
        <taxon>Pseudomonadati</taxon>
        <taxon>Pseudomonadota</taxon>
        <taxon>Alphaproteobacteria</taxon>
        <taxon>Sphingomonadales</taxon>
        <taxon>Sphingomonadaceae</taxon>
        <taxon>Allosphingosinicella</taxon>
    </lineage>
</organism>
<accession>A0A2U2IZ75</accession>
<dbReference type="NCBIfam" id="TIGR04353">
    <property type="entry name" value="PqqD_rel_X"/>
    <property type="match status" value="1"/>
</dbReference>
<proteinExistence type="predicted"/>
<evidence type="ECO:0000313" key="1">
    <source>
        <dbReference type="EMBL" id="PWG01382.1"/>
    </source>
</evidence>